<evidence type="ECO:0000256" key="2">
    <source>
        <dbReference type="SAM" id="SignalP"/>
    </source>
</evidence>
<protein>
    <submittedName>
        <fullName evidence="5">DUF4105 domain-containing protein</fullName>
    </submittedName>
</protein>
<keyword evidence="2" id="KW-0732">Signal</keyword>
<dbReference type="InterPro" id="IPR057166">
    <property type="entry name" value="DUF7844"/>
</dbReference>
<feature type="region of interest" description="Disordered" evidence="1">
    <location>
        <begin position="610"/>
        <end position="632"/>
    </location>
</feature>
<dbReference type="EMBL" id="SHMC01000007">
    <property type="protein sequence ID" value="TAA21894.1"/>
    <property type="molecule type" value="Genomic_DNA"/>
</dbReference>
<dbReference type="AlphaFoldDB" id="A0A4Q8L601"/>
<feature type="domain" description="DUF7844" evidence="4">
    <location>
        <begin position="138"/>
        <end position="218"/>
    </location>
</feature>
<feature type="signal peptide" evidence="2">
    <location>
        <begin position="1"/>
        <end position="33"/>
    </location>
</feature>
<evidence type="ECO:0000313" key="6">
    <source>
        <dbReference type="Proteomes" id="UP000292627"/>
    </source>
</evidence>
<gene>
    <name evidence="5" type="ORF">EA660_16190</name>
</gene>
<dbReference type="Pfam" id="PF25226">
    <property type="entry name" value="DUF7844"/>
    <property type="match status" value="2"/>
</dbReference>
<dbReference type="InterPro" id="IPR025178">
    <property type="entry name" value="Lnb_N"/>
</dbReference>
<dbReference type="Pfam" id="PF13387">
    <property type="entry name" value="Lnb_N"/>
    <property type="match status" value="1"/>
</dbReference>
<proteinExistence type="predicted"/>
<comment type="caution">
    <text evidence="5">The sequence shown here is derived from an EMBL/GenBank/DDBJ whole genome shotgun (WGS) entry which is preliminary data.</text>
</comment>
<feature type="chain" id="PRO_5020275688" evidence="2">
    <location>
        <begin position="34"/>
        <end position="632"/>
    </location>
</feature>
<evidence type="ECO:0000313" key="5">
    <source>
        <dbReference type="EMBL" id="TAA21894.1"/>
    </source>
</evidence>
<feature type="domain" description="DUF7844" evidence="4">
    <location>
        <begin position="37"/>
        <end position="134"/>
    </location>
</feature>
<evidence type="ECO:0000259" key="3">
    <source>
        <dbReference type="Pfam" id="PF13387"/>
    </source>
</evidence>
<organism evidence="5 6">
    <name type="scientific">Pseudoxanthomonas winnipegensis</name>
    <dbReference type="NCBI Taxonomy" id="2480810"/>
    <lineage>
        <taxon>Bacteria</taxon>
        <taxon>Pseudomonadati</taxon>
        <taxon>Pseudomonadota</taxon>
        <taxon>Gammaproteobacteria</taxon>
        <taxon>Lysobacterales</taxon>
        <taxon>Lysobacteraceae</taxon>
        <taxon>Pseudoxanthomonas</taxon>
    </lineage>
</organism>
<feature type="domain" description="Lnb N-terminal periplasmic" evidence="3">
    <location>
        <begin position="239"/>
        <end position="406"/>
    </location>
</feature>
<sequence>MNPPGRPPRSRWLGAWLLAVCLSGCGLPQIAQAALHLQLDTPTLDADERAASQALFGDVQARLPAAWRAALGKVPVRWRDDLPAAVHGRATGAGQVLLPRSLLRGWMQAGDEAARAPARAALVHELAHLLDRSAAGGFSRDPRLLDLAGWQIGSWPRLKLRLRRNAFSDRTPDAYELFSPQEYVAVNLEHRILDADYACRRPLLDAYFARRLGQTPQAGRDCAPGVAFFEDRPAAPLLALDPERVYAVDYLLADGNDAPMSRWGHSMLRLVICAPGRPRGPDCRLDLQYQRVLSFRAFIDDVQISSWGGLTGRYPSRLYLLPMLQVIDDYTQGQLRGLRSLPLTLTRVEIATLLQRAAQVHWSYDGGYRFASNNCAFETYKLLRDGVPALDAGGRLSGITPNGLLRRLERARVVDGQALADLGQAGRAGYYFPPASAQYQAMLDIARARLGLPAQSVEDWLSQPPQRRAPWIERADLRASAALLVLEQAARRRQDLLARDALKRRFLHGRGDADLDAGRTRLRDLLEHEGLFAQPALLLQGQSGYGLPQQAERDFVQSKASALLGAQHAARDTLEHDARPLLPQDLREQIDGTEANLAALGERLRRLGREAGVPALAPSPDQGESRNPASRP</sequence>
<reference evidence="5 6" key="1">
    <citation type="submission" date="2019-02" db="EMBL/GenBank/DDBJ databases">
        <title>WGS of Pseudoxanthomonas species novum from clinical isolates.</title>
        <authorList>
            <person name="Bernier A.-M."/>
            <person name="Bernard K."/>
            <person name="Vachon A."/>
        </authorList>
    </citation>
    <scope>NUCLEOTIDE SEQUENCE [LARGE SCALE GENOMIC DNA]</scope>
    <source>
        <strain evidence="5 6">NML171200</strain>
    </source>
</reference>
<evidence type="ECO:0000256" key="1">
    <source>
        <dbReference type="SAM" id="MobiDB-lite"/>
    </source>
</evidence>
<name>A0A4Q8L601_9GAMM</name>
<dbReference type="Proteomes" id="UP000292627">
    <property type="component" value="Unassembled WGS sequence"/>
</dbReference>
<accession>A0A4Q8L601</accession>
<evidence type="ECO:0000259" key="4">
    <source>
        <dbReference type="Pfam" id="PF25226"/>
    </source>
</evidence>
<dbReference type="OrthoDB" id="5978971at2"/>
<dbReference type="RefSeq" id="WP_130552498.1">
    <property type="nucleotide sequence ID" value="NZ_SHMC01000007.1"/>
</dbReference>